<gene>
    <name evidence="2" type="ORF">MNOR_LOCUS18550</name>
</gene>
<dbReference type="InterPro" id="IPR032675">
    <property type="entry name" value="LRR_dom_sf"/>
</dbReference>
<accession>A0AAV2R2X5</accession>
<evidence type="ECO:0000313" key="3">
    <source>
        <dbReference type="Proteomes" id="UP001497623"/>
    </source>
</evidence>
<keyword evidence="3" id="KW-1185">Reference proteome</keyword>
<organism evidence="2 3">
    <name type="scientific">Meganyctiphanes norvegica</name>
    <name type="common">Northern krill</name>
    <name type="synonym">Thysanopoda norvegica</name>
    <dbReference type="NCBI Taxonomy" id="48144"/>
    <lineage>
        <taxon>Eukaryota</taxon>
        <taxon>Metazoa</taxon>
        <taxon>Ecdysozoa</taxon>
        <taxon>Arthropoda</taxon>
        <taxon>Crustacea</taxon>
        <taxon>Multicrustacea</taxon>
        <taxon>Malacostraca</taxon>
        <taxon>Eumalacostraca</taxon>
        <taxon>Eucarida</taxon>
        <taxon>Euphausiacea</taxon>
        <taxon>Euphausiidae</taxon>
        <taxon>Meganyctiphanes</taxon>
    </lineage>
</organism>
<keyword evidence="1" id="KW-0677">Repeat</keyword>
<reference evidence="2 3" key="1">
    <citation type="submission" date="2024-05" db="EMBL/GenBank/DDBJ databases">
        <authorList>
            <person name="Wallberg A."/>
        </authorList>
    </citation>
    <scope>NUCLEOTIDE SEQUENCE [LARGE SCALE GENOMIC DNA]</scope>
</reference>
<evidence type="ECO:0000313" key="2">
    <source>
        <dbReference type="EMBL" id="CAL4107378.1"/>
    </source>
</evidence>
<dbReference type="AlphaFoldDB" id="A0AAV2R2X5"/>
<name>A0AAV2R2X5_MEGNR</name>
<comment type="caution">
    <text evidence="2">The sequence shown here is derived from an EMBL/GenBank/DDBJ whole genome shotgun (WGS) entry which is preliminary data.</text>
</comment>
<dbReference type="Gene3D" id="3.80.10.10">
    <property type="entry name" value="Ribonuclease Inhibitor"/>
    <property type="match status" value="1"/>
</dbReference>
<evidence type="ECO:0000256" key="1">
    <source>
        <dbReference type="ARBA" id="ARBA00022737"/>
    </source>
</evidence>
<dbReference type="SUPFAM" id="SSF52047">
    <property type="entry name" value="RNI-like"/>
    <property type="match status" value="1"/>
</dbReference>
<dbReference type="PANTHER" id="PTHR14224:SF37">
    <property type="entry name" value="LEUCINE-RICH REPEAT-CONTAINING PROTEIN 14"/>
    <property type="match status" value="1"/>
</dbReference>
<proteinExistence type="predicted"/>
<sequence length="540" mass="62841">MLRVCSYQILDSLVPPSVEENKCIQDSLLRLESICACSIVRSKNCQILSETPTHLYKIMLKAYLRDEYYTQIRHDFGACKPRISYIYNDLWFRRWPGPKDECMLGGLSEILYHWPHEEFDLKEVMPKVPSRIRDFSLETGNSKFPSILYDKKVETINDFYEMVVNVIFRKMLMKSKDTLSHSTMHVVQKTHVNTCKIRQINVSGMNTFQWYNHLKDYIGHMGISEPILNNGKLEIILDIDTHRCHANVNRFAYSQLNSQNSVVLRFNHMSLELTDHSPVGVTQMAQLIKMLVKDFGTVSLHLFGGSITDISAVMETAFENNEKQSNIISVQVHGQVDGRIRMISSIHFVQYFNNLVHLELIGINLHGKLDILKHMHRGLWFLSITRCHLNNADLAQLVDSCHQETLKELNLSNNRFTYDNNYDNLIRMCQKLAQVQILKLYCCHLESWPINEIKLFFYSLKKMPNIVILDLTENEFLEVTVKEHIMVLKENHSLRVLKLFLPSQFMSFDEDSDVVKSFCSTINGNINNGRSQVLFVELKY</sequence>
<dbReference type="InterPro" id="IPR050694">
    <property type="entry name" value="LRRC14/PRAME"/>
</dbReference>
<dbReference type="EMBL" id="CAXKWB010013342">
    <property type="protein sequence ID" value="CAL4107378.1"/>
    <property type="molecule type" value="Genomic_DNA"/>
</dbReference>
<protein>
    <submittedName>
        <fullName evidence="2">Uncharacterized protein</fullName>
    </submittedName>
</protein>
<dbReference type="PANTHER" id="PTHR14224">
    <property type="entry name" value="SIMILAR TO PREFERENTIALLY EXPRESSED ANTIGEN IN MELANOMA-LIKE 3"/>
    <property type="match status" value="1"/>
</dbReference>
<dbReference type="Proteomes" id="UP001497623">
    <property type="component" value="Unassembled WGS sequence"/>
</dbReference>
<dbReference type="GO" id="GO:0005737">
    <property type="term" value="C:cytoplasm"/>
    <property type="evidence" value="ECO:0007669"/>
    <property type="project" value="TreeGrafter"/>
</dbReference>